<evidence type="ECO:0000256" key="9">
    <source>
        <dbReference type="HAMAP-Rule" id="MF_00144"/>
    </source>
</evidence>
<proteinExistence type="inferred from homology"/>
<comment type="similarity">
    <text evidence="9">Belongs to the MnmA/TRMU family.</text>
</comment>
<keyword evidence="2 9" id="KW-0808">Transferase</keyword>
<dbReference type="HAMAP" id="MF_00144">
    <property type="entry name" value="tRNA_thiouridyl_MnmA"/>
    <property type="match status" value="1"/>
</dbReference>
<dbReference type="CDD" id="cd01998">
    <property type="entry name" value="MnmA_TRMU-like"/>
    <property type="match status" value="1"/>
</dbReference>
<feature type="domain" description="tRNA-specific 2-thiouridylase MnmA-like central" evidence="11">
    <location>
        <begin position="233"/>
        <end position="288"/>
    </location>
</feature>
<dbReference type="PANTHER" id="PTHR11933">
    <property type="entry name" value="TRNA 5-METHYLAMINOMETHYL-2-THIOURIDYLATE -METHYLTRANSFERASE"/>
    <property type="match status" value="1"/>
</dbReference>
<dbReference type="Gene3D" id="3.40.50.620">
    <property type="entry name" value="HUPs"/>
    <property type="match status" value="1"/>
</dbReference>
<feature type="domain" description="tRNA-specific 2-thiouridylase MnmA-like C-terminal" evidence="10">
    <location>
        <begin position="296"/>
        <end position="379"/>
    </location>
</feature>
<dbReference type="Gene3D" id="2.30.30.280">
    <property type="entry name" value="Adenine nucleotide alpha hydrolases-like domains"/>
    <property type="match status" value="1"/>
</dbReference>
<dbReference type="SUPFAM" id="SSF52402">
    <property type="entry name" value="Adenine nucleotide alpha hydrolases-like"/>
    <property type="match status" value="1"/>
</dbReference>
<comment type="caution">
    <text evidence="12">The sequence shown here is derived from an EMBL/GenBank/DDBJ whole genome shotgun (WGS) entry which is preliminary data.</text>
</comment>
<dbReference type="NCBIfam" id="NF001138">
    <property type="entry name" value="PRK00143.1"/>
    <property type="match status" value="1"/>
</dbReference>
<evidence type="ECO:0000256" key="3">
    <source>
        <dbReference type="ARBA" id="ARBA00022694"/>
    </source>
</evidence>
<dbReference type="InterPro" id="IPR046885">
    <property type="entry name" value="MnmA-like_C"/>
</dbReference>
<evidence type="ECO:0000256" key="8">
    <source>
        <dbReference type="ARBA" id="ARBA00051542"/>
    </source>
</evidence>
<feature type="site" description="Interaction with tRNA" evidence="9">
    <location>
        <position position="359"/>
    </location>
</feature>
<evidence type="ECO:0000256" key="1">
    <source>
        <dbReference type="ARBA" id="ARBA00022555"/>
    </source>
</evidence>
<comment type="function">
    <text evidence="9">Catalyzes the 2-thiolation of uridine at the wobble position (U34) of tRNA, leading to the formation of s(2)U34.</text>
</comment>
<dbReference type="InterPro" id="IPR046884">
    <property type="entry name" value="MnmA-like_central"/>
</dbReference>
<feature type="active site" description="Cysteine persulfide intermediate" evidence="9">
    <location>
        <position position="216"/>
    </location>
</feature>
<evidence type="ECO:0000256" key="4">
    <source>
        <dbReference type="ARBA" id="ARBA00022741"/>
    </source>
</evidence>
<keyword evidence="13" id="KW-1185">Reference proteome</keyword>
<keyword evidence="9" id="KW-0963">Cytoplasm</keyword>
<organism evidence="12 13">
    <name type="scientific">Filomicrobium insigne</name>
    <dbReference type="NCBI Taxonomy" id="418854"/>
    <lineage>
        <taxon>Bacteria</taxon>
        <taxon>Pseudomonadati</taxon>
        <taxon>Pseudomonadota</taxon>
        <taxon>Alphaproteobacteria</taxon>
        <taxon>Hyphomicrobiales</taxon>
        <taxon>Hyphomicrobiaceae</taxon>
        <taxon>Filomicrobium</taxon>
    </lineage>
</organism>
<feature type="binding site" evidence="9">
    <location>
        <position position="144"/>
    </location>
    <ligand>
        <name>ATP</name>
        <dbReference type="ChEBI" id="CHEBI:30616"/>
    </ligand>
</feature>
<sequence length="395" mass="42506">MTANSTVSTSDRPSLNVGERRRVVVAMSGGVDSSVVAALLTQAGHEVIGITLQLYDHGAAVGRKGACCAGQDIQDARNVASRLGIPHYVLDYEDRFAATVIASFADSYVAGETPIPCVNCNSQIKFRDLLDTARELGADALATGHYIRRREGPAGPELARARDAERDQSYFLFTTTREQLAQLWFPLGDLPKSDVRTLARDLDLPVADKPDSQDICFVPSGRYSDIIERLKPEAMTPGDIVHVDGRRVGQHQGIVHYTVGQRRGLGVAFGEPLFVIRLDAGRNEVIVGPRSYLDTRRIVLRNVNWIGDGILEEAAREGLTIHARVRSTQQPQPAVLSADNNGEVSVVLTDPAGGIATGQACVFYSDAGNDARILGGGWIAATKSANDDVPLARPA</sequence>
<feature type="active site" description="Nucleophile" evidence="9">
    <location>
        <position position="120"/>
    </location>
</feature>
<feature type="site" description="Interaction with tRNA" evidence="9">
    <location>
        <position position="145"/>
    </location>
</feature>
<dbReference type="Pfam" id="PF03054">
    <property type="entry name" value="tRNA_Me_trans"/>
    <property type="match status" value="1"/>
</dbReference>
<gene>
    <name evidence="9" type="primary">mnmA</name>
    <name evidence="12" type="ORF">SAMN04488061_2263</name>
</gene>
<dbReference type="Pfam" id="PF20258">
    <property type="entry name" value="tRNA_Me_trans_C"/>
    <property type="match status" value="1"/>
</dbReference>
<dbReference type="Pfam" id="PF20259">
    <property type="entry name" value="tRNA_Me_trans_M"/>
    <property type="match status" value="1"/>
</dbReference>
<feature type="binding site" evidence="9">
    <location>
        <position position="52"/>
    </location>
    <ligand>
        <name>ATP</name>
        <dbReference type="ChEBI" id="CHEBI:30616"/>
    </ligand>
</feature>
<keyword evidence="4 9" id="KW-0547">Nucleotide-binding</keyword>
<comment type="caution">
    <text evidence="9">Lacks conserved residue(s) required for the propagation of feature annotation.</text>
</comment>
<dbReference type="InterPro" id="IPR014729">
    <property type="entry name" value="Rossmann-like_a/b/a_fold"/>
</dbReference>
<feature type="binding site" evidence="9">
    <location>
        <begin position="26"/>
        <end position="33"/>
    </location>
    <ligand>
        <name>ATP</name>
        <dbReference type="ChEBI" id="CHEBI:30616"/>
    </ligand>
</feature>
<protein>
    <recommendedName>
        <fullName evidence="9">tRNA-specific 2-thiouridylase MnmA</fullName>
        <ecNumber evidence="9">2.8.1.13</ecNumber>
    </recommendedName>
</protein>
<evidence type="ECO:0000256" key="2">
    <source>
        <dbReference type="ARBA" id="ARBA00022679"/>
    </source>
</evidence>
<name>A0A1H0Q7R4_9HYPH</name>
<dbReference type="NCBIfam" id="TIGR00420">
    <property type="entry name" value="trmU"/>
    <property type="match status" value="1"/>
</dbReference>
<dbReference type="EMBL" id="FNJC01000003">
    <property type="protein sequence ID" value="SDP12669.1"/>
    <property type="molecule type" value="Genomic_DNA"/>
</dbReference>
<comment type="subcellular location">
    <subcellularLocation>
        <location evidence="9">Cytoplasm</location>
    </subcellularLocation>
</comment>
<dbReference type="Proteomes" id="UP000198795">
    <property type="component" value="Unassembled WGS sequence"/>
</dbReference>
<comment type="catalytic activity">
    <reaction evidence="8 9">
        <text>S-sulfanyl-L-cysteinyl-[protein] + uridine(34) in tRNA + AH2 + ATP = 2-thiouridine(34) in tRNA + L-cysteinyl-[protein] + A + AMP + diphosphate + H(+)</text>
        <dbReference type="Rhea" id="RHEA:47032"/>
        <dbReference type="Rhea" id="RHEA-COMP:10131"/>
        <dbReference type="Rhea" id="RHEA-COMP:11726"/>
        <dbReference type="Rhea" id="RHEA-COMP:11727"/>
        <dbReference type="Rhea" id="RHEA-COMP:11728"/>
        <dbReference type="ChEBI" id="CHEBI:13193"/>
        <dbReference type="ChEBI" id="CHEBI:15378"/>
        <dbReference type="ChEBI" id="CHEBI:17499"/>
        <dbReference type="ChEBI" id="CHEBI:29950"/>
        <dbReference type="ChEBI" id="CHEBI:30616"/>
        <dbReference type="ChEBI" id="CHEBI:33019"/>
        <dbReference type="ChEBI" id="CHEBI:61963"/>
        <dbReference type="ChEBI" id="CHEBI:65315"/>
        <dbReference type="ChEBI" id="CHEBI:87170"/>
        <dbReference type="ChEBI" id="CHEBI:456215"/>
        <dbReference type="EC" id="2.8.1.13"/>
    </reaction>
</comment>
<dbReference type="PANTHER" id="PTHR11933:SF5">
    <property type="entry name" value="MITOCHONDRIAL TRNA-SPECIFIC 2-THIOURIDYLASE 1"/>
    <property type="match status" value="1"/>
</dbReference>
<evidence type="ECO:0000313" key="12">
    <source>
        <dbReference type="EMBL" id="SDP12669.1"/>
    </source>
</evidence>
<keyword evidence="5 9" id="KW-0067">ATP-binding</keyword>
<dbReference type="InterPro" id="IPR004506">
    <property type="entry name" value="MnmA-like"/>
</dbReference>
<keyword evidence="7" id="KW-1015">Disulfide bond</keyword>
<accession>A0A1H0Q7R4</accession>
<dbReference type="InterPro" id="IPR023382">
    <property type="entry name" value="MnmA-like_central_sf"/>
</dbReference>
<evidence type="ECO:0000259" key="11">
    <source>
        <dbReference type="Pfam" id="PF20259"/>
    </source>
</evidence>
<evidence type="ECO:0000256" key="6">
    <source>
        <dbReference type="ARBA" id="ARBA00022884"/>
    </source>
</evidence>
<keyword evidence="3 9" id="KW-0819">tRNA processing</keyword>
<evidence type="ECO:0000313" key="13">
    <source>
        <dbReference type="Proteomes" id="UP000198795"/>
    </source>
</evidence>
<evidence type="ECO:0000256" key="5">
    <source>
        <dbReference type="ARBA" id="ARBA00022840"/>
    </source>
</evidence>
<reference evidence="12 13" key="1">
    <citation type="submission" date="2016-10" db="EMBL/GenBank/DDBJ databases">
        <authorList>
            <person name="Varghese N."/>
            <person name="Submissions S."/>
        </authorList>
    </citation>
    <scope>NUCLEOTIDE SEQUENCE [LARGE SCALE GENOMIC DNA]</scope>
    <source>
        <strain evidence="12 13">CGMCC 1.6497</strain>
    </source>
</reference>
<keyword evidence="1 9" id="KW-0820">tRNA-binding</keyword>
<feature type="region of interest" description="Interaction with tRNA" evidence="9">
    <location>
        <begin position="166"/>
        <end position="168"/>
    </location>
</feature>
<evidence type="ECO:0000256" key="7">
    <source>
        <dbReference type="ARBA" id="ARBA00023157"/>
    </source>
</evidence>
<dbReference type="Gene3D" id="2.40.30.10">
    <property type="entry name" value="Translation factors"/>
    <property type="match status" value="1"/>
</dbReference>
<dbReference type="EC" id="2.8.1.13" evidence="9"/>
<keyword evidence="6 9" id="KW-0694">RNA-binding</keyword>
<dbReference type="RefSeq" id="WP_090228795.1">
    <property type="nucleotide sequence ID" value="NZ_FNJC01000003.1"/>
</dbReference>
<evidence type="ECO:0000259" key="10">
    <source>
        <dbReference type="Pfam" id="PF20258"/>
    </source>
</evidence>